<evidence type="ECO:0000313" key="2">
    <source>
        <dbReference type="Proteomes" id="UP000006671"/>
    </source>
</evidence>
<proteinExistence type="predicted"/>
<dbReference type="VEuPathDB" id="AmoebaDB:NAEGRDRAFT_49128"/>
<evidence type="ECO:0000313" key="1">
    <source>
        <dbReference type="EMBL" id="EFC44375.1"/>
    </source>
</evidence>
<accession>D2VFK4</accession>
<dbReference type="InParanoid" id="D2VFK4"/>
<sequence>MITQHDLIFKQMDRQRAELYQRMQDRIQRAKQLGHICKDQINYLKSKIMDLEERINEANNEHFNKHVLQIDPKTAIDSLSAILSDDEDITELNRSKISDKSLNSSLFSDSKHNLDE</sequence>
<name>D2VFK4_NAEGR</name>
<reference evidence="1 2" key="1">
    <citation type="journal article" date="2010" name="Cell">
        <title>The genome of Naegleria gruberi illuminates early eukaryotic versatility.</title>
        <authorList>
            <person name="Fritz-Laylin L.K."/>
            <person name="Prochnik S.E."/>
            <person name="Ginger M.L."/>
            <person name="Dacks J.B."/>
            <person name="Carpenter M.L."/>
            <person name="Field M.C."/>
            <person name="Kuo A."/>
            <person name="Paredez A."/>
            <person name="Chapman J."/>
            <person name="Pham J."/>
            <person name="Shu S."/>
            <person name="Neupane R."/>
            <person name="Cipriano M."/>
            <person name="Mancuso J."/>
            <person name="Tu H."/>
            <person name="Salamov A."/>
            <person name="Lindquist E."/>
            <person name="Shapiro H."/>
            <person name="Lucas S."/>
            <person name="Grigoriev I.V."/>
            <person name="Cande W.Z."/>
            <person name="Fulton C."/>
            <person name="Rokhsar D.S."/>
            <person name="Dawson S.C."/>
        </authorList>
    </citation>
    <scope>NUCLEOTIDE SEQUENCE [LARGE SCALE GENOMIC DNA]</scope>
    <source>
        <strain evidence="1 2">NEG-M</strain>
    </source>
</reference>
<dbReference type="GeneID" id="8850121"/>
<dbReference type="AlphaFoldDB" id="D2VFK4"/>
<organism evidence="2">
    <name type="scientific">Naegleria gruberi</name>
    <name type="common">Amoeba</name>
    <dbReference type="NCBI Taxonomy" id="5762"/>
    <lineage>
        <taxon>Eukaryota</taxon>
        <taxon>Discoba</taxon>
        <taxon>Heterolobosea</taxon>
        <taxon>Tetramitia</taxon>
        <taxon>Eutetramitia</taxon>
        <taxon>Vahlkampfiidae</taxon>
        <taxon>Naegleria</taxon>
    </lineage>
</organism>
<gene>
    <name evidence="1" type="ORF">NAEGRDRAFT_49128</name>
</gene>
<keyword evidence="2" id="KW-1185">Reference proteome</keyword>
<dbReference type="EMBL" id="GG738868">
    <property type="protein sequence ID" value="EFC44375.1"/>
    <property type="molecule type" value="Genomic_DNA"/>
</dbReference>
<dbReference type="OrthoDB" id="10417453at2759"/>
<dbReference type="KEGG" id="ngr:NAEGRDRAFT_49128"/>
<protein>
    <submittedName>
        <fullName evidence="1">Predicted protein</fullName>
    </submittedName>
</protein>
<dbReference type="RefSeq" id="XP_002677119.1">
    <property type="nucleotide sequence ID" value="XM_002677073.1"/>
</dbReference>
<dbReference type="Proteomes" id="UP000006671">
    <property type="component" value="Unassembled WGS sequence"/>
</dbReference>